<dbReference type="PANTHER" id="PTHR34477:SF1">
    <property type="entry name" value="UPF0213 PROTEIN YHBQ"/>
    <property type="match status" value="1"/>
</dbReference>
<evidence type="ECO:0000313" key="3">
    <source>
        <dbReference type="EMBL" id="MFC4355826.1"/>
    </source>
</evidence>
<name>A0ABV8UYM7_9BACL</name>
<dbReference type="RefSeq" id="WP_378142386.1">
    <property type="nucleotide sequence ID" value="NZ_JBHSEF010000025.1"/>
</dbReference>
<keyword evidence="4" id="KW-1185">Reference proteome</keyword>
<dbReference type="CDD" id="cd10456">
    <property type="entry name" value="GIY-YIG_UPF0213"/>
    <property type="match status" value="1"/>
</dbReference>
<dbReference type="Gene3D" id="3.40.1440.10">
    <property type="entry name" value="GIY-YIG endonuclease"/>
    <property type="match status" value="1"/>
</dbReference>
<dbReference type="Proteomes" id="UP001595733">
    <property type="component" value="Unassembled WGS sequence"/>
</dbReference>
<dbReference type="SUPFAM" id="SSF82771">
    <property type="entry name" value="GIY-YIG endonuclease"/>
    <property type="match status" value="1"/>
</dbReference>
<proteinExistence type="inferred from homology"/>
<dbReference type="InterPro" id="IPR035901">
    <property type="entry name" value="GIY-YIG_endonuc_sf"/>
</dbReference>
<dbReference type="InterPro" id="IPR000305">
    <property type="entry name" value="GIY-YIG_endonuc"/>
</dbReference>
<protein>
    <submittedName>
        <fullName evidence="3">GIY-YIG nuclease family protein</fullName>
    </submittedName>
</protein>
<evidence type="ECO:0000259" key="2">
    <source>
        <dbReference type="PROSITE" id="PS50164"/>
    </source>
</evidence>
<accession>A0ABV8UYM7</accession>
<reference evidence="4" key="1">
    <citation type="journal article" date="2019" name="Int. J. Syst. Evol. Microbiol.">
        <title>The Global Catalogue of Microorganisms (GCM) 10K type strain sequencing project: providing services to taxonomists for standard genome sequencing and annotation.</title>
        <authorList>
            <consortium name="The Broad Institute Genomics Platform"/>
            <consortium name="The Broad Institute Genome Sequencing Center for Infectious Disease"/>
            <person name="Wu L."/>
            <person name="Ma J."/>
        </authorList>
    </citation>
    <scope>NUCLEOTIDE SEQUENCE [LARGE SCALE GENOMIC DNA]</scope>
    <source>
        <strain evidence="4">CCUG 50353</strain>
    </source>
</reference>
<evidence type="ECO:0000256" key="1">
    <source>
        <dbReference type="ARBA" id="ARBA00007435"/>
    </source>
</evidence>
<dbReference type="InterPro" id="IPR050190">
    <property type="entry name" value="UPF0213_domain"/>
</dbReference>
<evidence type="ECO:0000313" key="4">
    <source>
        <dbReference type="Proteomes" id="UP001595733"/>
    </source>
</evidence>
<dbReference type="PANTHER" id="PTHR34477">
    <property type="entry name" value="UPF0213 PROTEIN YHBQ"/>
    <property type="match status" value="1"/>
</dbReference>
<organism evidence="3 4">
    <name type="scientific">Chryseomicrobium palamuruense</name>
    <dbReference type="NCBI Taxonomy" id="682973"/>
    <lineage>
        <taxon>Bacteria</taxon>
        <taxon>Bacillati</taxon>
        <taxon>Bacillota</taxon>
        <taxon>Bacilli</taxon>
        <taxon>Bacillales</taxon>
        <taxon>Caryophanaceae</taxon>
        <taxon>Chryseomicrobium</taxon>
    </lineage>
</organism>
<feature type="domain" description="GIY-YIG" evidence="2">
    <location>
        <begin position="5"/>
        <end position="80"/>
    </location>
</feature>
<sequence length="96" mass="11389">MEMKNSHFFYVLRCQDQSFYAGYARDVMRRLEEHNAGVGCKYTRVRRPVELIHAEGFDTRSEAMKAEYAFKQLTRKQKEGYLERSQHYANTILSSI</sequence>
<dbReference type="PROSITE" id="PS50164">
    <property type="entry name" value="GIY_YIG"/>
    <property type="match status" value="1"/>
</dbReference>
<dbReference type="EMBL" id="JBHSEF010000025">
    <property type="protein sequence ID" value="MFC4355826.1"/>
    <property type="molecule type" value="Genomic_DNA"/>
</dbReference>
<comment type="caution">
    <text evidence="3">The sequence shown here is derived from an EMBL/GenBank/DDBJ whole genome shotgun (WGS) entry which is preliminary data.</text>
</comment>
<comment type="similarity">
    <text evidence="1">Belongs to the UPF0213 family.</text>
</comment>
<dbReference type="Pfam" id="PF01541">
    <property type="entry name" value="GIY-YIG"/>
    <property type="match status" value="1"/>
</dbReference>
<gene>
    <name evidence="3" type="ORF">ACFO0S_12265</name>
</gene>